<evidence type="ECO:0000313" key="3">
    <source>
        <dbReference type="Proteomes" id="UP001499852"/>
    </source>
</evidence>
<feature type="compositionally biased region" description="Basic residues" evidence="1">
    <location>
        <begin position="69"/>
        <end position="78"/>
    </location>
</feature>
<evidence type="ECO:0000313" key="2">
    <source>
        <dbReference type="EMBL" id="GAA5136365.1"/>
    </source>
</evidence>
<gene>
    <name evidence="2" type="ORF">GCM10023213_11260</name>
</gene>
<feature type="region of interest" description="Disordered" evidence="1">
    <location>
        <begin position="1"/>
        <end position="78"/>
    </location>
</feature>
<name>A0ABP9P0T0_9BACT</name>
<organism evidence="2 3">
    <name type="scientific">Prosthecobacter algae</name>
    <dbReference type="NCBI Taxonomy" id="1144682"/>
    <lineage>
        <taxon>Bacteria</taxon>
        <taxon>Pseudomonadati</taxon>
        <taxon>Verrucomicrobiota</taxon>
        <taxon>Verrucomicrobiia</taxon>
        <taxon>Verrucomicrobiales</taxon>
        <taxon>Verrucomicrobiaceae</taxon>
        <taxon>Prosthecobacter</taxon>
    </lineage>
</organism>
<dbReference type="Proteomes" id="UP001499852">
    <property type="component" value="Unassembled WGS sequence"/>
</dbReference>
<comment type="caution">
    <text evidence="2">The sequence shown here is derived from an EMBL/GenBank/DDBJ whole genome shotgun (WGS) entry which is preliminary data.</text>
</comment>
<evidence type="ECO:0000256" key="1">
    <source>
        <dbReference type="SAM" id="MobiDB-lite"/>
    </source>
</evidence>
<feature type="compositionally biased region" description="Basic and acidic residues" evidence="1">
    <location>
        <begin position="37"/>
        <end position="48"/>
    </location>
</feature>
<dbReference type="EMBL" id="BAABIA010000002">
    <property type="protein sequence ID" value="GAA5136365.1"/>
    <property type="molecule type" value="Genomic_DNA"/>
</dbReference>
<sequence length="78" mass="8334">MKRKDVLPEAGWQEGPHGKAQAGWQEGPHGKAQGGWKRKDAPGSEPGRDVNPQGRPSKPSADPQPTRPAGKRHLGPNS</sequence>
<reference evidence="3" key="1">
    <citation type="journal article" date="2019" name="Int. J. Syst. Evol. Microbiol.">
        <title>The Global Catalogue of Microorganisms (GCM) 10K type strain sequencing project: providing services to taxonomists for standard genome sequencing and annotation.</title>
        <authorList>
            <consortium name="The Broad Institute Genomics Platform"/>
            <consortium name="The Broad Institute Genome Sequencing Center for Infectious Disease"/>
            <person name="Wu L."/>
            <person name="Ma J."/>
        </authorList>
    </citation>
    <scope>NUCLEOTIDE SEQUENCE [LARGE SCALE GENOMIC DNA]</scope>
    <source>
        <strain evidence="3">JCM 18053</strain>
    </source>
</reference>
<protein>
    <submittedName>
        <fullName evidence="2">Uncharacterized protein</fullName>
    </submittedName>
</protein>
<keyword evidence="3" id="KW-1185">Reference proteome</keyword>
<proteinExistence type="predicted"/>
<accession>A0ABP9P0T0</accession>